<dbReference type="Pfam" id="PF01869">
    <property type="entry name" value="BcrAD_BadFG"/>
    <property type="match status" value="1"/>
</dbReference>
<comment type="caution">
    <text evidence="2">The sequence shown here is derived from an EMBL/GenBank/DDBJ whole genome shotgun (WGS) entry which is preliminary data.</text>
</comment>
<dbReference type="CDD" id="cd24082">
    <property type="entry name" value="ASKHA_NBD_GspK-like"/>
    <property type="match status" value="1"/>
</dbReference>
<dbReference type="SUPFAM" id="SSF53067">
    <property type="entry name" value="Actin-like ATPase domain"/>
    <property type="match status" value="1"/>
</dbReference>
<proteinExistence type="predicted"/>
<dbReference type="Gene3D" id="3.30.420.40">
    <property type="match status" value="2"/>
</dbReference>
<evidence type="ECO:0000259" key="1">
    <source>
        <dbReference type="Pfam" id="PF01869"/>
    </source>
</evidence>
<dbReference type="InterPro" id="IPR052519">
    <property type="entry name" value="Euk-type_GlcNAc_Kinase"/>
</dbReference>
<organism evidence="2 3">
    <name type="scientific">Microbacterium panaciterrae</name>
    <dbReference type="NCBI Taxonomy" id="985759"/>
    <lineage>
        <taxon>Bacteria</taxon>
        <taxon>Bacillati</taxon>
        <taxon>Actinomycetota</taxon>
        <taxon>Actinomycetes</taxon>
        <taxon>Micrococcales</taxon>
        <taxon>Microbacteriaceae</taxon>
        <taxon>Microbacterium</taxon>
    </lineage>
</organism>
<dbReference type="PANTHER" id="PTHR43190">
    <property type="entry name" value="N-ACETYL-D-GLUCOSAMINE KINASE"/>
    <property type="match status" value="1"/>
</dbReference>
<name>A0ABP8NYG3_9MICO</name>
<evidence type="ECO:0000313" key="2">
    <source>
        <dbReference type="EMBL" id="GAA4477907.1"/>
    </source>
</evidence>
<reference evidence="3" key="1">
    <citation type="journal article" date="2019" name="Int. J. Syst. Evol. Microbiol.">
        <title>The Global Catalogue of Microorganisms (GCM) 10K type strain sequencing project: providing services to taxonomists for standard genome sequencing and annotation.</title>
        <authorList>
            <consortium name="The Broad Institute Genomics Platform"/>
            <consortium name="The Broad Institute Genome Sequencing Center for Infectious Disease"/>
            <person name="Wu L."/>
            <person name="Ma J."/>
        </authorList>
    </citation>
    <scope>NUCLEOTIDE SEQUENCE [LARGE SCALE GENOMIC DNA]</scope>
    <source>
        <strain evidence="3">JCM 17839</strain>
    </source>
</reference>
<feature type="domain" description="ATPase BadF/BadG/BcrA/BcrD type" evidence="1">
    <location>
        <begin position="93"/>
        <end position="285"/>
    </location>
</feature>
<dbReference type="InterPro" id="IPR043129">
    <property type="entry name" value="ATPase_NBD"/>
</dbReference>
<accession>A0ABP8NYG3</accession>
<sequence length="300" mass="30030">MTSLGTVAVDLGKSLCRVRISIAGRVVHREGPGAPGLAARDGDRLALDAILALLEPRDPRAAVRIGVGAAGVLFAPDAGAAFATALSEAAEAPVAVASDVVTAHAGALGGEGGVLLVAGTGAVALGVDRDGYRSVDGWGPELGDLGSGSWIGREGVRAVLRARDGLAGPTALAEALARLIGGDETPIAWVGRSAAVPRLLATFAPAVLDSADREDPAALAIRDRAAELLADTARAAARPHGAVALHGGLMSHPGFRSAVTAALAARGLEARESRGDALDGAAMIAEGRAPLHERFVHRAG</sequence>
<evidence type="ECO:0000313" key="3">
    <source>
        <dbReference type="Proteomes" id="UP001500731"/>
    </source>
</evidence>
<keyword evidence="3" id="KW-1185">Reference proteome</keyword>
<dbReference type="RefSeq" id="WP_345183312.1">
    <property type="nucleotide sequence ID" value="NZ_BAABGP010000003.1"/>
</dbReference>
<dbReference type="InterPro" id="IPR002731">
    <property type="entry name" value="ATPase_BadF"/>
</dbReference>
<dbReference type="PANTHER" id="PTHR43190:SF3">
    <property type="entry name" value="N-ACETYL-D-GLUCOSAMINE KINASE"/>
    <property type="match status" value="1"/>
</dbReference>
<dbReference type="EMBL" id="BAABGP010000003">
    <property type="protein sequence ID" value="GAA4477907.1"/>
    <property type="molecule type" value="Genomic_DNA"/>
</dbReference>
<gene>
    <name evidence="2" type="ORF">GCM10023171_01260</name>
</gene>
<protein>
    <submittedName>
        <fullName evidence="2">BadF/BadG/BcrA/BcrD ATPase family protein</fullName>
    </submittedName>
</protein>
<dbReference type="Proteomes" id="UP001500731">
    <property type="component" value="Unassembled WGS sequence"/>
</dbReference>